<comment type="caution">
    <text evidence="1">The sequence shown here is derived from an EMBL/GenBank/DDBJ whole genome shotgun (WGS) entry which is preliminary data.</text>
</comment>
<evidence type="ECO:0000313" key="1">
    <source>
        <dbReference type="EMBL" id="KAH6677795.1"/>
    </source>
</evidence>
<dbReference type="Proteomes" id="UP000770015">
    <property type="component" value="Unassembled WGS sequence"/>
</dbReference>
<protein>
    <submittedName>
        <fullName evidence="1">Uncharacterized protein</fullName>
    </submittedName>
</protein>
<dbReference type="InterPro" id="IPR027417">
    <property type="entry name" value="P-loop_NTPase"/>
</dbReference>
<dbReference type="Gene3D" id="3.40.50.300">
    <property type="entry name" value="P-loop containing nucleotide triphosphate hydrolases"/>
    <property type="match status" value="1"/>
</dbReference>
<dbReference type="SUPFAM" id="SSF52540">
    <property type="entry name" value="P-loop containing nucleoside triphosphate hydrolases"/>
    <property type="match status" value="1"/>
</dbReference>
<name>A0A9P9A5Q8_9PEZI</name>
<sequence length="187" mass="20935">MAAPLIWVNGFPGAGKLTVARELGALDESFKIIDNHQLIDPVEARFSRSQPEYQPARKQERQRAFAQWVLSEQHLARTIVFTDFQSTTDGGPEVAQEYEEAARQAGRRFLPVYLSCDPRANLERAQSDERCNGGTTKLTDAAILKSILKREVAFRFEGHPGLDVDTTHKAPAEVAQEILDFSKKHSV</sequence>
<reference evidence="1" key="1">
    <citation type="journal article" date="2021" name="Nat. Commun.">
        <title>Genetic determinants of endophytism in the Arabidopsis root mycobiome.</title>
        <authorList>
            <person name="Mesny F."/>
            <person name="Miyauchi S."/>
            <person name="Thiergart T."/>
            <person name="Pickel B."/>
            <person name="Atanasova L."/>
            <person name="Karlsson M."/>
            <person name="Huettel B."/>
            <person name="Barry K.W."/>
            <person name="Haridas S."/>
            <person name="Chen C."/>
            <person name="Bauer D."/>
            <person name="Andreopoulos W."/>
            <person name="Pangilinan J."/>
            <person name="LaButti K."/>
            <person name="Riley R."/>
            <person name="Lipzen A."/>
            <person name="Clum A."/>
            <person name="Drula E."/>
            <person name="Henrissat B."/>
            <person name="Kohler A."/>
            <person name="Grigoriev I.V."/>
            <person name="Martin F.M."/>
            <person name="Hacquard S."/>
        </authorList>
    </citation>
    <scope>NUCLEOTIDE SEQUENCE</scope>
    <source>
        <strain evidence="1">MPI-SDFR-AT-0117</strain>
    </source>
</reference>
<organism evidence="1 2">
    <name type="scientific">Plectosphaerella plurivora</name>
    <dbReference type="NCBI Taxonomy" id="936078"/>
    <lineage>
        <taxon>Eukaryota</taxon>
        <taxon>Fungi</taxon>
        <taxon>Dikarya</taxon>
        <taxon>Ascomycota</taxon>
        <taxon>Pezizomycotina</taxon>
        <taxon>Sordariomycetes</taxon>
        <taxon>Hypocreomycetidae</taxon>
        <taxon>Glomerellales</taxon>
        <taxon>Plectosphaerellaceae</taxon>
        <taxon>Plectosphaerella</taxon>
    </lineage>
</organism>
<accession>A0A9P9A5Q8</accession>
<dbReference type="EMBL" id="JAGSXJ010000022">
    <property type="protein sequence ID" value="KAH6677795.1"/>
    <property type="molecule type" value="Genomic_DNA"/>
</dbReference>
<evidence type="ECO:0000313" key="2">
    <source>
        <dbReference type="Proteomes" id="UP000770015"/>
    </source>
</evidence>
<proteinExistence type="predicted"/>
<keyword evidence="2" id="KW-1185">Reference proteome</keyword>
<dbReference type="OrthoDB" id="5426988at2759"/>
<dbReference type="AlphaFoldDB" id="A0A9P9A5Q8"/>
<gene>
    <name evidence="1" type="ORF">F5X68DRAFT_36291</name>
</gene>